<dbReference type="KEGG" id="cce:Ccel_1824"/>
<dbReference type="PANTHER" id="PTHR33215:SF13">
    <property type="entry name" value="PROTEIN DISTAL ANTENNA"/>
    <property type="match status" value="1"/>
</dbReference>
<reference evidence="2 4" key="1">
    <citation type="submission" date="2009-01" db="EMBL/GenBank/DDBJ databases">
        <title>Complete sequence of Clostridium cellulolyticum H10.</title>
        <authorList>
            <consortium name="US DOE Joint Genome Institute"/>
            <person name="Lucas S."/>
            <person name="Copeland A."/>
            <person name="Lapidus A."/>
            <person name="Glavina del Rio T."/>
            <person name="Dalin E."/>
            <person name="Tice H."/>
            <person name="Bruce D."/>
            <person name="Goodwin L."/>
            <person name="Pitluck S."/>
            <person name="Chertkov O."/>
            <person name="Saunders E."/>
            <person name="Brettin T."/>
            <person name="Detter J.C."/>
            <person name="Han C."/>
            <person name="Larimer F."/>
            <person name="Land M."/>
            <person name="Hauser L."/>
            <person name="Kyrpides N."/>
            <person name="Ivanova N."/>
            <person name="Zhou J."/>
            <person name="Richardson P."/>
        </authorList>
    </citation>
    <scope>NUCLEOTIDE SEQUENCE [LARGE SCALE GENOMIC DNA]</scope>
    <source>
        <strain evidence="4">ATCC 35319 / DSM 5812 / JCM 6584 / H10</strain>
        <strain evidence="2">H10</strain>
    </source>
</reference>
<dbReference type="GO" id="GO:0003677">
    <property type="term" value="F:DNA binding"/>
    <property type="evidence" value="ECO:0007669"/>
    <property type="project" value="InterPro"/>
</dbReference>
<dbReference type="InterPro" id="IPR009057">
    <property type="entry name" value="Homeodomain-like_sf"/>
</dbReference>
<dbReference type="EMBL" id="CP001348">
    <property type="protein sequence ID" value="ACL76173.1"/>
    <property type="molecule type" value="Genomic_DNA"/>
</dbReference>
<evidence type="ECO:0000256" key="1">
    <source>
        <dbReference type="SAM" id="Coils"/>
    </source>
</evidence>
<accession>B8I2B9</accession>
<gene>
    <name evidence="2" type="ordered locus">Ccel_1560</name>
    <name evidence="3" type="ordered locus">Ccel_1824</name>
</gene>
<dbReference type="Gene3D" id="1.10.10.60">
    <property type="entry name" value="Homeodomain-like"/>
    <property type="match status" value="1"/>
</dbReference>
<feature type="coiled-coil region" evidence="1">
    <location>
        <begin position="58"/>
        <end position="85"/>
    </location>
</feature>
<dbReference type="HOGENOM" id="CLU_027402_33_2_9"/>
<dbReference type="PANTHER" id="PTHR33215">
    <property type="entry name" value="PROTEIN DISTAL ANTENNA"/>
    <property type="match status" value="1"/>
</dbReference>
<keyword evidence="1" id="KW-0175">Coiled coil</keyword>
<protein>
    <submittedName>
        <fullName evidence="2">Transposase IS3/IS911 family protein</fullName>
    </submittedName>
</protein>
<evidence type="ECO:0000313" key="4">
    <source>
        <dbReference type="Proteomes" id="UP000001349"/>
    </source>
</evidence>
<dbReference type="eggNOG" id="COG2963">
    <property type="taxonomic scope" value="Bacteria"/>
</dbReference>
<dbReference type="SUPFAM" id="SSF46689">
    <property type="entry name" value="Homeodomain-like"/>
    <property type="match status" value="1"/>
</dbReference>
<keyword evidence="4" id="KW-1185">Reference proteome</keyword>
<proteinExistence type="predicted"/>
<name>B8I2B9_RUMCH</name>
<dbReference type="GO" id="GO:0006313">
    <property type="term" value="P:DNA transposition"/>
    <property type="evidence" value="ECO:0007669"/>
    <property type="project" value="InterPro"/>
</dbReference>
<dbReference type="InterPro" id="IPR002514">
    <property type="entry name" value="Transposase_8"/>
</dbReference>
<organism evidence="2 4">
    <name type="scientific">Ruminiclostridium cellulolyticum (strain ATCC 35319 / DSM 5812 / JCM 6584 / H10)</name>
    <name type="common">Clostridium cellulolyticum</name>
    <dbReference type="NCBI Taxonomy" id="394503"/>
    <lineage>
        <taxon>Bacteria</taxon>
        <taxon>Bacillati</taxon>
        <taxon>Bacillota</taxon>
        <taxon>Clostridia</taxon>
        <taxon>Eubacteriales</taxon>
        <taxon>Oscillospiraceae</taxon>
        <taxon>Ruminiclostridium</taxon>
    </lineage>
</organism>
<evidence type="ECO:0000313" key="3">
    <source>
        <dbReference type="EMBL" id="ACL76173.1"/>
    </source>
</evidence>
<evidence type="ECO:0000313" key="2">
    <source>
        <dbReference type="EMBL" id="ACL75912.1"/>
    </source>
</evidence>
<dbReference type="Proteomes" id="UP000001349">
    <property type="component" value="Chromosome"/>
</dbReference>
<dbReference type="AlphaFoldDB" id="B8I2B9"/>
<dbReference type="InterPro" id="IPR051839">
    <property type="entry name" value="RD_transcriptional_regulator"/>
</dbReference>
<dbReference type="Pfam" id="PF01527">
    <property type="entry name" value="HTH_Tnp_1"/>
    <property type="match status" value="1"/>
</dbReference>
<dbReference type="EMBL" id="CP001348">
    <property type="protein sequence ID" value="ACL75912.1"/>
    <property type="molecule type" value="Genomic_DNA"/>
</dbReference>
<dbReference type="GO" id="GO:0004803">
    <property type="term" value="F:transposase activity"/>
    <property type="evidence" value="ECO:0007669"/>
    <property type="project" value="InterPro"/>
</dbReference>
<sequence length="94" mass="11008">MKRYDNSFKEQAVRLVTEQGKSVSIVAKDIGIHENTLYKWIDQYKTHKENAFPGSGNLRPEDEELRKLKKRVADLEMENELLKKVTAIFAKDRK</sequence>
<dbReference type="KEGG" id="cce:Ccel_1560"/>